<reference evidence="6" key="1">
    <citation type="submission" date="2020-10" db="EMBL/GenBank/DDBJ databases">
        <authorList>
            <person name="Kikuchi T."/>
        </authorList>
    </citation>
    <scope>NUCLEOTIDE SEQUENCE</scope>
    <source>
        <strain evidence="6">NKZ352</strain>
    </source>
</reference>
<feature type="active site" description="Proton acceptor" evidence="4">
    <location>
        <position position="374"/>
    </location>
</feature>
<proteinExistence type="predicted"/>
<dbReference type="Proteomes" id="UP000835052">
    <property type="component" value="Unassembled WGS sequence"/>
</dbReference>
<dbReference type="GO" id="GO:0047499">
    <property type="term" value="F:calcium-independent phospholipase A2 activity"/>
    <property type="evidence" value="ECO:0007669"/>
    <property type="project" value="TreeGrafter"/>
</dbReference>
<evidence type="ECO:0000256" key="1">
    <source>
        <dbReference type="ARBA" id="ARBA00022801"/>
    </source>
</evidence>
<name>A0A8S1I005_9PELO</name>
<keyword evidence="3 4" id="KW-0443">Lipid metabolism</keyword>
<dbReference type="PANTHER" id="PTHR24185">
    <property type="entry name" value="CALCIUM-INDEPENDENT PHOSPHOLIPASE A2-GAMMA"/>
    <property type="match status" value="1"/>
</dbReference>
<evidence type="ECO:0000256" key="4">
    <source>
        <dbReference type="PROSITE-ProRule" id="PRU01161"/>
    </source>
</evidence>
<dbReference type="AlphaFoldDB" id="A0A8S1I005"/>
<evidence type="ECO:0000313" key="6">
    <source>
        <dbReference type="EMBL" id="CAD6199466.1"/>
    </source>
</evidence>
<feature type="active site" description="Nucleophile" evidence="4">
    <location>
        <position position="230"/>
    </location>
</feature>
<dbReference type="OrthoDB" id="14252at2759"/>
<feature type="short sequence motif" description="GXGXXG" evidence="4">
    <location>
        <begin position="196"/>
        <end position="201"/>
    </location>
</feature>
<feature type="short sequence motif" description="DGA/G" evidence="4">
    <location>
        <begin position="374"/>
        <end position="376"/>
    </location>
</feature>
<evidence type="ECO:0000259" key="5">
    <source>
        <dbReference type="PROSITE" id="PS51635"/>
    </source>
</evidence>
<dbReference type="InterPro" id="IPR045217">
    <property type="entry name" value="PNPLA8-like"/>
</dbReference>
<keyword evidence="2 4" id="KW-0442">Lipid degradation</keyword>
<evidence type="ECO:0000256" key="3">
    <source>
        <dbReference type="ARBA" id="ARBA00023098"/>
    </source>
</evidence>
<sequence>MSIAAQRHSRYLLSRCSNPSTERSFFNSANFLGGASSVPGTSSPPANTVPTSYSYLSDMLKSIATKIEAPLSYIGTVKKQQPPVISKAEAVRKSIETRTSRTEVSKKTRAIVKKMLVAETVQSRILRIQQLSEHIMAFPPTRVLAAQEPRLVADLFRAVLQSTDETLRQEARMCLTLIGYQPPPRSRGVNVLTIDGGGTRGMMGLEVLEAIERMSGKKINELFDLICGVSTGGILAALFSSKMYTVKECREIYMEISQKLFSQGKFQGGYGLLTSHSYYNTTLWMSILKEIIGNNLRMIDTSKALNAPRLAIVASIVNFPTMQPFIFRNYEHPAGRDSHYRGGAEHPLWTAVQASAAAPLYFEEVKLGNFLLQDGGVFANNPSAIAMHEAKLIWPTENIHCVVSVGNGRSVLHMDPPTTVMSTSFQSKLMRIIDSATDTEAVHMCMHDMLDQSVYYRFNPYMTFSYGLDEIQKDRLVQMQNDAKLYVRRNSLKIEAAALRLTQEPTLWQRAQRSFTQFKDLNGYYSPQ</sequence>
<dbReference type="GO" id="GO:0016042">
    <property type="term" value="P:lipid catabolic process"/>
    <property type="evidence" value="ECO:0007669"/>
    <property type="project" value="UniProtKB-UniRule"/>
</dbReference>
<dbReference type="Gene3D" id="3.40.1090.10">
    <property type="entry name" value="Cytosolic phospholipase A2 catalytic domain"/>
    <property type="match status" value="1"/>
</dbReference>
<dbReference type="GO" id="GO:0019369">
    <property type="term" value="P:arachidonate metabolic process"/>
    <property type="evidence" value="ECO:0007669"/>
    <property type="project" value="TreeGrafter"/>
</dbReference>
<keyword evidence="1 4" id="KW-0378">Hydrolase</keyword>
<dbReference type="PANTHER" id="PTHR24185:SF1">
    <property type="entry name" value="CALCIUM-INDEPENDENT PHOSPHOLIPASE A2-GAMMA"/>
    <property type="match status" value="1"/>
</dbReference>
<evidence type="ECO:0000256" key="2">
    <source>
        <dbReference type="ARBA" id="ARBA00022963"/>
    </source>
</evidence>
<feature type="domain" description="PNPLA" evidence="5">
    <location>
        <begin position="192"/>
        <end position="387"/>
    </location>
</feature>
<organism evidence="6 7">
    <name type="scientific">Caenorhabditis auriculariae</name>
    <dbReference type="NCBI Taxonomy" id="2777116"/>
    <lineage>
        <taxon>Eukaryota</taxon>
        <taxon>Metazoa</taxon>
        <taxon>Ecdysozoa</taxon>
        <taxon>Nematoda</taxon>
        <taxon>Chromadorea</taxon>
        <taxon>Rhabditida</taxon>
        <taxon>Rhabditina</taxon>
        <taxon>Rhabditomorpha</taxon>
        <taxon>Rhabditoidea</taxon>
        <taxon>Rhabditidae</taxon>
        <taxon>Peloderinae</taxon>
        <taxon>Caenorhabditis</taxon>
    </lineage>
</organism>
<dbReference type="GO" id="GO:0016020">
    <property type="term" value="C:membrane"/>
    <property type="evidence" value="ECO:0007669"/>
    <property type="project" value="TreeGrafter"/>
</dbReference>
<dbReference type="Pfam" id="PF01734">
    <property type="entry name" value="Patatin"/>
    <property type="match status" value="1"/>
</dbReference>
<dbReference type="PROSITE" id="PS51635">
    <property type="entry name" value="PNPLA"/>
    <property type="match status" value="1"/>
</dbReference>
<dbReference type="InterPro" id="IPR016035">
    <property type="entry name" value="Acyl_Trfase/lysoPLipase"/>
</dbReference>
<dbReference type="CDD" id="cd07211">
    <property type="entry name" value="Pat_PNPLA8"/>
    <property type="match status" value="1"/>
</dbReference>
<dbReference type="EMBL" id="CAJGYM010000177">
    <property type="protein sequence ID" value="CAD6199466.1"/>
    <property type="molecule type" value="Genomic_DNA"/>
</dbReference>
<evidence type="ECO:0000313" key="7">
    <source>
        <dbReference type="Proteomes" id="UP000835052"/>
    </source>
</evidence>
<keyword evidence="7" id="KW-1185">Reference proteome</keyword>
<gene>
    <name evidence="6" type="ORF">CAUJ_LOCUS15369</name>
</gene>
<dbReference type="SUPFAM" id="SSF52151">
    <property type="entry name" value="FabD/lysophospholipase-like"/>
    <property type="match status" value="1"/>
</dbReference>
<dbReference type="InterPro" id="IPR002641">
    <property type="entry name" value="PNPLA_dom"/>
</dbReference>
<accession>A0A8S1I005</accession>
<comment type="caution">
    <text evidence="6">The sequence shown here is derived from an EMBL/GenBank/DDBJ whole genome shotgun (WGS) entry which is preliminary data.</text>
</comment>
<protein>
    <recommendedName>
        <fullName evidence="5">PNPLA domain-containing protein</fullName>
    </recommendedName>
</protein>
<feature type="short sequence motif" description="GXSXG" evidence="4">
    <location>
        <begin position="228"/>
        <end position="232"/>
    </location>
</feature>